<proteinExistence type="predicted"/>
<dbReference type="EMBL" id="CP060777">
    <property type="protein sequence ID" value="QQK45268.1"/>
    <property type="molecule type" value="Genomic_DNA"/>
</dbReference>
<feature type="region of interest" description="Disordered" evidence="1">
    <location>
        <begin position="38"/>
        <end position="67"/>
    </location>
</feature>
<evidence type="ECO:0000313" key="2">
    <source>
        <dbReference type="EMBL" id="QQK45268.1"/>
    </source>
</evidence>
<sequence length="171" mass="19386">MAADAGPKSLREIARNYSRFLAINRNLGFCYGLVEKNNDDQKPTPASTELTKNDTNKKDEGPNPKPLVRSDAEVFATDWFPETTRRRLIKILVGEDCPFTHFSKGPSFFFRPSAMYTTQRSMELAIGNFILVQVQGELRTKLVELSRSFKSASSIHQNQSFTPRVFSLPSY</sequence>
<feature type="compositionally biased region" description="Basic and acidic residues" evidence="1">
    <location>
        <begin position="51"/>
        <end position="67"/>
    </location>
</feature>
<evidence type="ECO:0000313" key="3">
    <source>
        <dbReference type="Proteomes" id="UP000595662"/>
    </source>
</evidence>
<dbReference type="RefSeq" id="XP_065957253.1">
    <property type="nucleotide sequence ID" value="XM_066099526.1"/>
</dbReference>
<dbReference type="GeneID" id="90952107"/>
<accession>A0A7T6XQG2</accession>
<evidence type="ECO:0000256" key="1">
    <source>
        <dbReference type="SAM" id="MobiDB-lite"/>
    </source>
</evidence>
<dbReference type="AlphaFoldDB" id="A0A7T6XQG2"/>
<dbReference type="Proteomes" id="UP000595662">
    <property type="component" value="Chromosome 4"/>
</dbReference>
<protein>
    <submittedName>
        <fullName evidence="2">Uncharacterized protein</fullName>
    </submittedName>
</protein>
<name>A0A7T6XQG2_PENDI</name>
<reference evidence="2 3" key="1">
    <citation type="submission" date="2020-08" db="EMBL/GenBank/DDBJ databases">
        <title>The completed genome sequence of the pathogenic ascomycete fungus Penicillium digitatum.</title>
        <authorList>
            <person name="Wang M."/>
        </authorList>
    </citation>
    <scope>NUCLEOTIDE SEQUENCE [LARGE SCALE GENOMIC DNA]</scope>
    <source>
        <strain evidence="2 3">PdW03</strain>
    </source>
</reference>
<organism evidence="2 3">
    <name type="scientific">Penicillium digitatum</name>
    <name type="common">Green mold</name>
    <dbReference type="NCBI Taxonomy" id="36651"/>
    <lineage>
        <taxon>Eukaryota</taxon>
        <taxon>Fungi</taxon>
        <taxon>Dikarya</taxon>
        <taxon>Ascomycota</taxon>
        <taxon>Pezizomycotina</taxon>
        <taxon>Eurotiomycetes</taxon>
        <taxon>Eurotiomycetidae</taxon>
        <taxon>Eurotiales</taxon>
        <taxon>Aspergillaceae</taxon>
        <taxon>Penicillium</taxon>
    </lineage>
</organism>
<gene>
    <name evidence="2" type="ORF">Pdw03_0166</name>
</gene>